<dbReference type="Gene3D" id="2.30.29.30">
    <property type="entry name" value="Pleckstrin-homology domain (PH domain)/Phosphotyrosine-binding domain (PTB)"/>
    <property type="match status" value="1"/>
</dbReference>
<dbReference type="CDD" id="cd16207">
    <property type="entry name" value="EFh_ScPlc1p_like"/>
    <property type="match status" value="1"/>
</dbReference>
<dbReference type="Gene3D" id="2.60.40.150">
    <property type="entry name" value="C2 domain"/>
    <property type="match status" value="1"/>
</dbReference>
<dbReference type="SMART" id="SM00239">
    <property type="entry name" value="C2"/>
    <property type="match status" value="1"/>
</dbReference>
<dbReference type="CDD" id="cd08598">
    <property type="entry name" value="PI-PLC1c_yeast"/>
    <property type="match status" value="1"/>
</dbReference>
<dbReference type="GO" id="GO:0051209">
    <property type="term" value="P:release of sequestered calcium ion into cytosol"/>
    <property type="evidence" value="ECO:0007669"/>
    <property type="project" value="TreeGrafter"/>
</dbReference>
<evidence type="ECO:0000313" key="12">
    <source>
        <dbReference type="Proteomes" id="UP000053558"/>
    </source>
</evidence>
<evidence type="ECO:0000259" key="10">
    <source>
        <dbReference type="PROSITE" id="PS50222"/>
    </source>
</evidence>
<name>A0A5M3MBY5_CONPW</name>
<dbReference type="GO" id="GO:0005509">
    <property type="term" value="F:calcium ion binding"/>
    <property type="evidence" value="ECO:0007669"/>
    <property type="project" value="InterPro"/>
</dbReference>
<feature type="domain" description="PI-PLC Y-box" evidence="9">
    <location>
        <begin position="701"/>
        <end position="817"/>
    </location>
</feature>
<dbReference type="OrthoDB" id="269822at2759"/>
<dbReference type="GO" id="GO:0048015">
    <property type="term" value="P:phosphatidylinositol-mediated signaling"/>
    <property type="evidence" value="ECO:0007669"/>
    <property type="project" value="TreeGrafter"/>
</dbReference>
<dbReference type="SUPFAM" id="SSF49562">
    <property type="entry name" value="C2 domain (Calcium/lipid-binding domain, CaLB)"/>
    <property type="match status" value="1"/>
</dbReference>
<dbReference type="CDD" id="cd13360">
    <property type="entry name" value="PH_PLC_fungal"/>
    <property type="match status" value="1"/>
</dbReference>
<dbReference type="InterPro" id="IPR011993">
    <property type="entry name" value="PH-like_dom_sf"/>
</dbReference>
<dbReference type="Proteomes" id="UP000053558">
    <property type="component" value="Unassembled WGS sequence"/>
</dbReference>
<comment type="caution">
    <text evidence="11">The sequence shown here is derived from an EMBL/GenBank/DDBJ whole genome shotgun (WGS) entry which is preliminary data.</text>
</comment>
<evidence type="ECO:0000259" key="8">
    <source>
        <dbReference type="PROSITE" id="PS50004"/>
    </source>
</evidence>
<dbReference type="InterPro" id="IPR037755">
    <property type="entry name" value="Plc1_PH"/>
</dbReference>
<dbReference type="InterPro" id="IPR035892">
    <property type="entry name" value="C2_domain_sf"/>
</dbReference>
<keyword evidence="2 6" id="KW-0378">Hydrolase</keyword>
<dbReference type="Gene3D" id="1.10.238.10">
    <property type="entry name" value="EF-hand"/>
    <property type="match status" value="1"/>
</dbReference>
<dbReference type="SMART" id="SM00149">
    <property type="entry name" value="PLCYc"/>
    <property type="match status" value="1"/>
</dbReference>
<feature type="compositionally biased region" description="Low complexity" evidence="7">
    <location>
        <begin position="272"/>
        <end position="285"/>
    </location>
</feature>
<evidence type="ECO:0000256" key="5">
    <source>
        <dbReference type="ARBA" id="ARBA00023224"/>
    </source>
</evidence>
<sequence length="1012" mass="111502">MAQIRQDEQQLTVMQKASMADVAVPPLLQQGVPMTKVSATKQKTYLFKLDPDIGQIVWESKKHRIIPIENIKELRFGAEARYYRQQFQLAEQYEDRWITIVYTLDAEYKTLHLIASTFDVFQMWHLTLRKLYAIRQELMSGPGNVEMREALWEKQCWKGGESQEQLSFDEVEKLCRRLNINSSADDLLTFFVKADSRKRGYLDFSDFQHFVQLLKARPEVEALYKRLASAMNGLFTFDIFQSFMRNSQKSKLSDNELRQIFIKYASRADSQTPAQAHAAASSTSTLPIPAQTTPAPERSSTEPSLQAVSGSTSSTQAAPASSSAPGLSSSKPSASAPTAPAPPSPAPQHKASTIPAPSTVPSSSSTSGPNSASVPSGASSSDAPATLPPASSVPEVDGSDVLTLKGFTSFLMSVDNAAFSDQLSKVYQDMTRPFSEYLVSSSHNTYLVGNQLVGVSTIEGYIRALLHSCRSVEIDVYDGDNEPQIFHGKTLTSKVGLREVCEAIKKYAFVTSPYPIIISAEVHCSLPQQDKMAAIMRDVFGDTLVTAPVEGRPKIEQLPSPEDLKGRILLKTKGAFPSENEAAIQVQAVEVDSSSTETSASDSDMIHELRDELKTEWKKARDKDHEAMKELKDELRKARGMFNRVRGKNNNSISALVGTGVAAAAPGSQRAGQIHRRLSSSSSSSSAASEKPPKPKISLEITALLVYTVGVKCRGLNKKEHYEPAHMFSLSESTANKMVKSGSGHDLVKHCKGHAVRVYPKGTRLKSTNYEPHRFWATGCQLVAINWQTFDMGYMINHAMFQRNGRAGYVLKPPALRSADKEQLAQRTKRVLEVTIISAQQLPRRRDSSGREVTDKDKGRIDPYVEVSVHVPEWAHTSVKSSSSSSSSVKTPSKLAAASDSSLGLDKLDKVASVGQQLNTVRTSVVKNNGFNPLWNEVLRVPFEVVGGMEDLVFVKFAVKSERGEDNDDHVALYCVSLGSLEQGYRHLPLHDAQLSQFLFSTLFVHINVRDA</sequence>
<feature type="compositionally biased region" description="Low complexity" evidence="7">
    <location>
        <begin position="309"/>
        <end position="338"/>
    </location>
</feature>
<dbReference type="InterPro" id="IPR011992">
    <property type="entry name" value="EF-hand-dom_pair"/>
</dbReference>
<dbReference type="GO" id="GO:0016042">
    <property type="term" value="P:lipid catabolic process"/>
    <property type="evidence" value="ECO:0007669"/>
    <property type="project" value="UniProtKB-KW"/>
</dbReference>
<dbReference type="SMART" id="SM00148">
    <property type="entry name" value="PLCXc"/>
    <property type="match status" value="1"/>
</dbReference>
<dbReference type="OMA" id="HWQREMS"/>
<dbReference type="InterPro" id="IPR000909">
    <property type="entry name" value="PLipase_C_PInositol-sp_X_dom"/>
</dbReference>
<dbReference type="AlphaFoldDB" id="A0A5M3MBY5"/>
<dbReference type="PROSITE" id="PS50004">
    <property type="entry name" value="C2"/>
    <property type="match status" value="1"/>
</dbReference>
<dbReference type="InterPro" id="IPR017946">
    <property type="entry name" value="PLC-like_Pdiesterase_TIM-brl"/>
</dbReference>
<dbReference type="InterPro" id="IPR002048">
    <property type="entry name" value="EF_hand_dom"/>
</dbReference>
<dbReference type="Pfam" id="PF00388">
    <property type="entry name" value="PI-PLC-X"/>
    <property type="match status" value="1"/>
</dbReference>
<dbReference type="PANTHER" id="PTHR10336:SF36">
    <property type="entry name" value="1-PHOSPHATIDYLINOSITOL 4,5-BISPHOSPHATE PHOSPHODIESTERASE BETA-4"/>
    <property type="match status" value="1"/>
</dbReference>
<evidence type="ECO:0000256" key="6">
    <source>
        <dbReference type="RuleBase" id="RU361133"/>
    </source>
</evidence>
<dbReference type="CDD" id="cd00275">
    <property type="entry name" value="C2_PLC_like"/>
    <property type="match status" value="1"/>
</dbReference>
<dbReference type="InterPro" id="IPR000008">
    <property type="entry name" value="C2_dom"/>
</dbReference>
<comment type="catalytic activity">
    <reaction evidence="6">
        <text>a 1,2-diacyl-sn-glycero-3-phospho-(1D-myo-inositol-4,5-bisphosphate) + H2O = 1D-myo-inositol 1,4,5-trisphosphate + a 1,2-diacyl-sn-glycerol + H(+)</text>
        <dbReference type="Rhea" id="RHEA:33179"/>
        <dbReference type="ChEBI" id="CHEBI:15377"/>
        <dbReference type="ChEBI" id="CHEBI:15378"/>
        <dbReference type="ChEBI" id="CHEBI:17815"/>
        <dbReference type="ChEBI" id="CHEBI:58456"/>
        <dbReference type="ChEBI" id="CHEBI:203600"/>
        <dbReference type="EC" id="3.1.4.11"/>
    </reaction>
</comment>
<feature type="domain" description="C2" evidence="8">
    <location>
        <begin position="812"/>
        <end position="992"/>
    </location>
</feature>
<evidence type="ECO:0000256" key="2">
    <source>
        <dbReference type="ARBA" id="ARBA00022801"/>
    </source>
</evidence>
<dbReference type="InterPro" id="IPR001711">
    <property type="entry name" value="PLipase_C_Pinositol-sp_Y"/>
</dbReference>
<dbReference type="InterPro" id="IPR001192">
    <property type="entry name" value="PI-PLC_fam"/>
</dbReference>
<dbReference type="Pfam" id="PF00168">
    <property type="entry name" value="C2"/>
    <property type="match status" value="2"/>
</dbReference>
<feature type="compositionally biased region" description="Low complexity" evidence="7">
    <location>
        <begin position="347"/>
        <end position="385"/>
    </location>
</feature>
<dbReference type="PROSITE" id="PS50008">
    <property type="entry name" value="PIPLC_Y_DOMAIN"/>
    <property type="match status" value="1"/>
</dbReference>
<dbReference type="PRINTS" id="PR00390">
    <property type="entry name" value="PHPHLIPASEC"/>
</dbReference>
<accession>A0A5M3MBY5</accession>
<evidence type="ECO:0000256" key="1">
    <source>
        <dbReference type="ARBA" id="ARBA00012368"/>
    </source>
</evidence>
<organism evidence="11 12">
    <name type="scientific">Coniophora puteana (strain RWD-64-598)</name>
    <name type="common">Brown rot fungus</name>
    <dbReference type="NCBI Taxonomy" id="741705"/>
    <lineage>
        <taxon>Eukaryota</taxon>
        <taxon>Fungi</taxon>
        <taxon>Dikarya</taxon>
        <taxon>Basidiomycota</taxon>
        <taxon>Agaricomycotina</taxon>
        <taxon>Agaricomycetes</taxon>
        <taxon>Agaricomycetidae</taxon>
        <taxon>Boletales</taxon>
        <taxon>Coniophorineae</taxon>
        <taxon>Coniophoraceae</taxon>
        <taxon>Coniophora</taxon>
    </lineage>
</organism>
<dbReference type="GO" id="GO:0004435">
    <property type="term" value="F:phosphatidylinositol-4,5-bisphosphate phospholipase C activity"/>
    <property type="evidence" value="ECO:0007669"/>
    <property type="project" value="UniProtKB-EC"/>
</dbReference>
<keyword evidence="4 6" id="KW-0443">Lipid metabolism</keyword>
<evidence type="ECO:0000256" key="4">
    <source>
        <dbReference type="ARBA" id="ARBA00023098"/>
    </source>
</evidence>
<keyword evidence="3 6" id="KW-0442">Lipid degradation</keyword>
<dbReference type="PROSITE" id="PS50222">
    <property type="entry name" value="EF_HAND_2"/>
    <property type="match status" value="1"/>
</dbReference>
<dbReference type="Pfam" id="PF00387">
    <property type="entry name" value="PI-PLC-Y"/>
    <property type="match status" value="1"/>
</dbReference>
<evidence type="ECO:0000256" key="3">
    <source>
        <dbReference type="ARBA" id="ARBA00022963"/>
    </source>
</evidence>
<dbReference type="PROSITE" id="PS50007">
    <property type="entry name" value="PIPLC_X_DOMAIN"/>
    <property type="match status" value="1"/>
</dbReference>
<dbReference type="KEGG" id="cput:CONPUDRAFT_131189"/>
<feature type="region of interest" description="Disordered" evidence="7">
    <location>
        <begin position="666"/>
        <end position="694"/>
    </location>
</feature>
<proteinExistence type="predicted"/>
<dbReference type="SUPFAM" id="SSF51695">
    <property type="entry name" value="PLC-like phosphodiesterases"/>
    <property type="match status" value="1"/>
</dbReference>
<keyword evidence="5" id="KW-0807">Transducer</keyword>
<dbReference type="SUPFAM" id="SSF47473">
    <property type="entry name" value="EF-hand"/>
    <property type="match status" value="1"/>
</dbReference>
<evidence type="ECO:0000313" key="11">
    <source>
        <dbReference type="EMBL" id="EIW76526.1"/>
    </source>
</evidence>
<dbReference type="GeneID" id="19200324"/>
<keyword evidence="12" id="KW-1185">Reference proteome</keyword>
<dbReference type="EC" id="3.1.4.11" evidence="1 6"/>
<feature type="domain" description="EF-hand" evidence="10">
    <location>
        <begin position="182"/>
        <end position="217"/>
    </location>
</feature>
<evidence type="ECO:0000256" key="7">
    <source>
        <dbReference type="SAM" id="MobiDB-lite"/>
    </source>
</evidence>
<protein>
    <recommendedName>
        <fullName evidence="1 6">Phosphoinositide phospholipase C</fullName>
        <ecNumber evidence="1 6">3.1.4.11</ecNumber>
    </recommendedName>
</protein>
<feature type="region of interest" description="Disordered" evidence="7">
    <location>
        <begin position="272"/>
        <end position="397"/>
    </location>
</feature>
<evidence type="ECO:0000259" key="9">
    <source>
        <dbReference type="PROSITE" id="PS50008"/>
    </source>
</evidence>
<dbReference type="RefSeq" id="XP_007773729.1">
    <property type="nucleotide sequence ID" value="XM_007775539.1"/>
</dbReference>
<dbReference type="SUPFAM" id="SSF50729">
    <property type="entry name" value="PH domain-like"/>
    <property type="match status" value="1"/>
</dbReference>
<dbReference type="Gene3D" id="3.20.20.190">
    <property type="entry name" value="Phosphatidylinositol (PI) phosphodiesterase"/>
    <property type="match status" value="1"/>
</dbReference>
<dbReference type="PANTHER" id="PTHR10336">
    <property type="entry name" value="PHOSPHOINOSITIDE-SPECIFIC PHOSPHOLIPASE C FAMILY PROTEIN"/>
    <property type="match status" value="1"/>
</dbReference>
<dbReference type="EMBL" id="JH711586">
    <property type="protein sequence ID" value="EIW76526.1"/>
    <property type="molecule type" value="Genomic_DNA"/>
</dbReference>
<reference evidence="12" key="1">
    <citation type="journal article" date="2012" name="Science">
        <title>The Paleozoic origin of enzymatic lignin decomposition reconstructed from 31 fungal genomes.</title>
        <authorList>
            <person name="Floudas D."/>
            <person name="Binder M."/>
            <person name="Riley R."/>
            <person name="Barry K."/>
            <person name="Blanchette R.A."/>
            <person name="Henrissat B."/>
            <person name="Martinez A.T."/>
            <person name="Otillar R."/>
            <person name="Spatafora J.W."/>
            <person name="Yadav J.S."/>
            <person name="Aerts A."/>
            <person name="Benoit I."/>
            <person name="Boyd A."/>
            <person name="Carlson A."/>
            <person name="Copeland A."/>
            <person name="Coutinho P.M."/>
            <person name="de Vries R.P."/>
            <person name="Ferreira P."/>
            <person name="Findley K."/>
            <person name="Foster B."/>
            <person name="Gaskell J."/>
            <person name="Glotzer D."/>
            <person name="Gorecki P."/>
            <person name="Heitman J."/>
            <person name="Hesse C."/>
            <person name="Hori C."/>
            <person name="Igarashi K."/>
            <person name="Jurgens J.A."/>
            <person name="Kallen N."/>
            <person name="Kersten P."/>
            <person name="Kohler A."/>
            <person name="Kuees U."/>
            <person name="Kumar T.K.A."/>
            <person name="Kuo A."/>
            <person name="LaButti K."/>
            <person name="Larrondo L.F."/>
            <person name="Lindquist E."/>
            <person name="Ling A."/>
            <person name="Lombard V."/>
            <person name="Lucas S."/>
            <person name="Lundell T."/>
            <person name="Martin R."/>
            <person name="McLaughlin D.J."/>
            <person name="Morgenstern I."/>
            <person name="Morin E."/>
            <person name="Murat C."/>
            <person name="Nagy L.G."/>
            <person name="Nolan M."/>
            <person name="Ohm R.A."/>
            <person name="Patyshakuliyeva A."/>
            <person name="Rokas A."/>
            <person name="Ruiz-Duenas F.J."/>
            <person name="Sabat G."/>
            <person name="Salamov A."/>
            <person name="Samejima M."/>
            <person name="Schmutz J."/>
            <person name="Slot J.C."/>
            <person name="St John F."/>
            <person name="Stenlid J."/>
            <person name="Sun H."/>
            <person name="Sun S."/>
            <person name="Syed K."/>
            <person name="Tsang A."/>
            <person name="Wiebenga A."/>
            <person name="Young D."/>
            <person name="Pisabarro A."/>
            <person name="Eastwood D.C."/>
            <person name="Martin F."/>
            <person name="Cullen D."/>
            <person name="Grigoriev I.V."/>
            <person name="Hibbett D.S."/>
        </authorList>
    </citation>
    <scope>NUCLEOTIDE SEQUENCE [LARGE SCALE GENOMIC DNA]</scope>
    <source>
        <strain evidence="12">RWD-64-598 SS2</strain>
    </source>
</reference>
<gene>
    <name evidence="11" type="ORF">CONPUDRAFT_131189</name>
</gene>
<feature type="compositionally biased region" description="Low complexity" evidence="7">
    <location>
        <begin position="679"/>
        <end position="689"/>
    </location>
</feature>